<proteinExistence type="predicted"/>
<dbReference type="InterPro" id="IPR029052">
    <property type="entry name" value="Metallo-depent_PP-like"/>
</dbReference>
<name>A0ABR5CIX9_9MICO</name>
<sequence>MITPIVMIADTHVPRRAKALPRAVWQAIDDADLMPHAGDWVDEATLDDVVAPHCTYLTAVTDSGELRDVELHIVGRDMS</sequence>
<gene>
    <name evidence="1" type="ORF">TZ00_01900</name>
</gene>
<evidence type="ECO:0000313" key="1">
    <source>
        <dbReference type="EMBL" id="KJC65599.1"/>
    </source>
</evidence>
<comment type="caution">
    <text evidence="1">The sequence shown here is derived from an EMBL/GenBank/DDBJ whole genome shotgun (WGS) entry which is preliminary data.</text>
</comment>
<keyword evidence="2" id="KW-1185">Reference proteome</keyword>
<dbReference type="EMBL" id="JYFC01000001">
    <property type="protein sequence ID" value="KJC65599.1"/>
    <property type="molecule type" value="Genomic_DNA"/>
</dbReference>
<dbReference type="RefSeq" id="WP_044438832.1">
    <property type="nucleotide sequence ID" value="NZ_JYFC01000001.1"/>
</dbReference>
<dbReference type="Proteomes" id="UP000032503">
    <property type="component" value="Unassembled WGS sequence"/>
</dbReference>
<reference evidence="1 2" key="1">
    <citation type="journal article" date="2001" name="Int. J. Syst. Evol. Microbiol.">
        <title>Agreia bicolorata gen. nov., sp. nov., to accommodate actinobacteria isolated from narrow reed grass infected by the nematode Heteroanguina graminophila.</title>
        <authorList>
            <person name="Evtushenko L.I."/>
            <person name="Dorofeeva L.V."/>
            <person name="Dobrovolskaya T.G."/>
            <person name="Streshinskaya G.M."/>
            <person name="Subbotin S.A."/>
            <person name="Tiedje J.M."/>
        </authorList>
    </citation>
    <scope>NUCLEOTIDE SEQUENCE [LARGE SCALE GENOMIC DNA]</scope>
    <source>
        <strain evidence="1 2">VKM Ac-1804</strain>
    </source>
</reference>
<protein>
    <submittedName>
        <fullName evidence="1">Uncharacterized protein</fullName>
    </submittedName>
</protein>
<dbReference type="SUPFAM" id="SSF56300">
    <property type="entry name" value="Metallo-dependent phosphatases"/>
    <property type="match status" value="1"/>
</dbReference>
<evidence type="ECO:0000313" key="2">
    <source>
        <dbReference type="Proteomes" id="UP000032503"/>
    </source>
</evidence>
<accession>A0ABR5CIX9</accession>
<organism evidence="1 2">
    <name type="scientific">Agreia bicolorata</name>
    <dbReference type="NCBI Taxonomy" id="110935"/>
    <lineage>
        <taxon>Bacteria</taxon>
        <taxon>Bacillati</taxon>
        <taxon>Actinomycetota</taxon>
        <taxon>Actinomycetes</taxon>
        <taxon>Micrococcales</taxon>
        <taxon>Microbacteriaceae</taxon>
        <taxon>Agreia</taxon>
    </lineage>
</organism>
<dbReference type="Gene3D" id="3.60.21.10">
    <property type="match status" value="1"/>
</dbReference>